<feature type="compositionally biased region" description="Basic and acidic residues" evidence="4">
    <location>
        <begin position="96"/>
        <end position="137"/>
    </location>
</feature>
<dbReference type="Pfam" id="PF00650">
    <property type="entry name" value="CRAL_TRIO"/>
    <property type="match status" value="1"/>
</dbReference>
<evidence type="ECO:0000256" key="4">
    <source>
        <dbReference type="SAM" id="MobiDB-lite"/>
    </source>
</evidence>
<dbReference type="PROSITE" id="PS50191">
    <property type="entry name" value="CRAL_TRIO"/>
    <property type="match status" value="1"/>
</dbReference>
<evidence type="ECO:0000256" key="1">
    <source>
        <dbReference type="ARBA" id="ARBA00004370"/>
    </source>
</evidence>
<dbReference type="Gene3D" id="3.40.525.10">
    <property type="entry name" value="CRAL-TRIO lipid binding domain"/>
    <property type="match status" value="1"/>
</dbReference>
<dbReference type="OrthoDB" id="75724at2759"/>
<dbReference type="GO" id="GO:0008289">
    <property type="term" value="F:lipid binding"/>
    <property type="evidence" value="ECO:0007669"/>
    <property type="project" value="InterPro"/>
</dbReference>
<evidence type="ECO:0000313" key="6">
    <source>
        <dbReference type="Proteomes" id="UP000827889"/>
    </source>
</evidence>
<reference evidence="7" key="1">
    <citation type="submission" date="2025-08" db="UniProtKB">
        <authorList>
            <consortium name="RefSeq"/>
        </authorList>
    </citation>
    <scope>IDENTIFICATION</scope>
    <source>
        <tissue evidence="7">Leaf</tissue>
    </source>
</reference>
<dbReference type="CDD" id="cd00170">
    <property type="entry name" value="SEC14"/>
    <property type="match status" value="1"/>
</dbReference>
<evidence type="ECO:0000256" key="2">
    <source>
        <dbReference type="ARBA" id="ARBA00022448"/>
    </source>
</evidence>
<feature type="compositionally biased region" description="Basic and acidic residues" evidence="4">
    <location>
        <begin position="20"/>
        <end position="31"/>
    </location>
</feature>
<dbReference type="Proteomes" id="UP000827889">
    <property type="component" value="Chromosome 3"/>
</dbReference>
<feature type="region of interest" description="Disordered" evidence="4">
    <location>
        <begin position="1"/>
        <end position="68"/>
    </location>
</feature>
<dbReference type="SMART" id="SM00516">
    <property type="entry name" value="SEC14"/>
    <property type="match status" value="1"/>
</dbReference>
<dbReference type="RefSeq" id="XP_030514145.1">
    <property type="nucleotide sequence ID" value="XM_030658285.2"/>
</dbReference>
<dbReference type="SUPFAM" id="SSF52087">
    <property type="entry name" value="CRAL/TRIO domain"/>
    <property type="match status" value="1"/>
</dbReference>
<dbReference type="GeneID" id="115727962"/>
<dbReference type="InterPro" id="IPR036273">
    <property type="entry name" value="CRAL/TRIO_N_dom_sf"/>
</dbReference>
<dbReference type="InterPro" id="IPR036865">
    <property type="entry name" value="CRAL-TRIO_dom_sf"/>
</dbReference>
<protein>
    <submittedName>
        <fullName evidence="7">Patellin-4</fullName>
    </submittedName>
</protein>
<dbReference type="InterPro" id="IPR011074">
    <property type="entry name" value="CRAL/TRIO_N_dom"/>
</dbReference>
<sequence>MTVETVAATQMANDVAAPQEEAKKVVEETKEVIGQGREAQVQDEEADPKAVEKSSSYREESNFLSDLKEFERKALTELRSKLEEAILGHALFEKPEEKKKKKSKKEEDEAPRNENSAEKEKPEEEAEKEVGRDGEEAKQEEEEKKEEEEGKCVQVDREIALWGVPLLPSKGAEETNVVLLKFLRAREFKVNEAFEMLKKTLQWRKEFGIDSALGEVFDPELSSAGYLDGTDREGHPVCYNLYGAFGDEGLYQKAFGTEENRSRFLRWRFQLMEQGIKKLDLKPGGVSSLLQINDLKNSPGPGKKELRITTQRAIGLLQDNYPELVARNIFINVPFWYYALNALISPFLTQRTKSKFLVSRPGKATKTLLKYIPAEEIPVRYGGFKREKDFEFSSEDGPVSELTVKAGSTETIVLPAEETGNTLLWDLTVLGWEVRYKEEFVPSDEGSYTVIVQKGKKMAPSEGPIRNTFRNNEPGKVVLTIENVTAKKKRVLYRYKNKKCSSF</sequence>
<accession>A0A8B8MVM9</accession>
<evidence type="ECO:0000256" key="3">
    <source>
        <dbReference type="ARBA" id="ARBA00023136"/>
    </source>
</evidence>
<feature type="domain" description="CRAL-TRIO" evidence="5">
    <location>
        <begin position="214"/>
        <end position="389"/>
    </location>
</feature>
<organism evidence="6 7">
    <name type="scientific">Rhodamnia argentea</name>
    <dbReference type="NCBI Taxonomy" id="178133"/>
    <lineage>
        <taxon>Eukaryota</taxon>
        <taxon>Viridiplantae</taxon>
        <taxon>Streptophyta</taxon>
        <taxon>Embryophyta</taxon>
        <taxon>Tracheophyta</taxon>
        <taxon>Spermatophyta</taxon>
        <taxon>Magnoliopsida</taxon>
        <taxon>eudicotyledons</taxon>
        <taxon>Gunneridae</taxon>
        <taxon>Pentapetalae</taxon>
        <taxon>rosids</taxon>
        <taxon>malvids</taxon>
        <taxon>Myrtales</taxon>
        <taxon>Myrtaceae</taxon>
        <taxon>Myrtoideae</taxon>
        <taxon>Myrteae</taxon>
        <taxon>Australasian group</taxon>
        <taxon>Rhodamnia</taxon>
    </lineage>
</organism>
<gene>
    <name evidence="7" type="primary">LOC115727962</name>
</gene>
<keyword evidence="6" id="KW-1185">Reference proteome</keyword>
<name>A0A8B8MVM9_9MYRT</name>
<dbReference type="SMART" id="SM01100">
    <property type="entry name" value="CRAL_TRIO_N"/>
    <property type="match status" value="1"/>
</dbReference>
<dbReference type="Pfam" id="PF03765">
    <property type="entry name" value="CRAL_TRIO_N"/>
    <property type="match status" value="1"/>
</dbReference>
<evidence type="ECO:0000313" key="7">
    <source>
        <dbReference type="RefSeq" id="XP_030514145.1"/>
    </source>
</evidence>
<feature type="compositionally biased region" description="Basic and acidic residues" evidence="4">
    <location>
        <begin position="47"/>
        <end position="68"/>
    </location>
</feature>
<dbReference type="KEGG" id="rarg:115727962"/>
<dbReference type="SUPFAM" id="SSF46938">
    <property type="entry name" value="CRAL/TRIO N-terminal domain"/>
    <property type="match status" value="1"/>
</dbReference>
<dbReference type="GO" id="GO:0016020">
    <property type="term" value="C:membrane"/>
    <property type="evidence" value="ECO:0007669"/>
    <property type="project" value="UniProtKB-SubCell"/>
</dbReference>
<keyword evidence="2" id="KW-0813">Transport</keyword>
<dbReference type="InterPro" id="IPR056794">
    <property type="entry name" value="PATL1-6_C_GOLD"/>
</dbReference>
<evidence type="ECO:0000259" key="5">
    <source>
        <dbReference type="PROSITE" id="PS50191"/>
    </source>
</evidence>
<dbReference type="PANTHER" id="PTHR45932:SF2">
    <property type="entry name" value="PATELLIN-4"/>
    <property type="match status" value="1"/>
</dbReference>
<dbReference type="InterPro" id="IPR001251">
    <property type="entry name" value="CRAL-TRIO_dom"/>
</dbReference>
<keyword evidence="3" id="KW-0472">Membrane</keyword>
<feature type="region of interest" description="Disordered" evidence="4">
    <location>
        <begin position="96"/>
        <end position="150"/>
    </location>
</feature>
<comment type="subcellular location">
    <subcellularLocation>
        <location evidence="1">Membrane</location>
    </subcellularLocation>
</comment>
<dbReference type="PANTHER" id="PTHR45932">
    <property type="entry name" value="PATELLIN-1"/>
    <property type="match status" value="1"/>
</dbReference>
<proteinExistence type="predicted"/>
<dbReference type="Pfam" id="PF25099">
    <property type="entry name" value="GOLD_PATL1_C"/>
    <property type="match status" value="1"/>
</dbReference>
<dbReference type="AlphaFoldDB" id="A0A8B8MVM9"/>
<dbReference type="InterPro" id="IPR044834">
    <property type="entry name" value="PATL"/>
</dbReference>